<accession>A0A2J8ADJ8</accession>
<protein>
    <submittedName>
        <fullName evidence="2">Ankyrin repeat domain-containing protein</fullName>
    </submittedName>
</protein>
<feature type="compositionally biased region" description="Low complexity" evidence="1">
    <location>
        <begin position="68"/>
        <end position="83"/>
    </location>
</feature>
<gene>
    <name evidence="2" type="ORF">TSOC_002636</name>
</gene>
<dbReference type="PANTHER" id="PTHR12393:SF6">
    <property type="entry name" value="SPHINGOMYELIN PHOSPHODIESTERASE 2"/>
    <property type="match status" value="1"/>
</dbReference>
<name>A0A2J8ADJ8_9CHLO</name>
<dbReference type="GO" id="GO:0046513">
    <property type="term" value="P:ceramide biosynthetic process"/>
    <property type="evidence" value="ECO:0007669"/>
    <property type="project" value="TreeGrafter"/>
</dbReference>
<sequence>MEAKGRRAGLELEKLSRAAKKAAGCCSSPTPSTPQQRDTIWRAARRWYGSASTASTRHHSAASRHPEAAAPAEAARPAPAGADAAGAAVGTVAAVESPARPLPLTEPPRESALLPDPQQQGEAASAAVDPSRIWLLELVQRYARSLSCNEVACALRLVNKATAAQFRGPQDRTVQLSLPVPHHAFVQRWSGIGATRSLQQTERWGLVRFTASSGSIANLEVLLAREECTCGTDGGALCGAAGAGQLEVCRWLRQQGCPWDSLSLLAAAGGGHQAVCEWLLASGCPWSEWAAGAAARGGHVGLMDWLLGTGHDSTSGSLADGVAAGCDLPTLRRLHSTHFAQQLGEYYKASVMASAAGSATVDWRAKVEWLEGQGFPRTAKACAKAVKQPDWRGRLQWLQQRGYPLDGDVAEAAANVGVVDALHYVLDWGVALDKYTTAFAAREAARGGHLAVLQALHARGFTYHLVPAVAAAAAVHRHLPVVAWLVETLGAEKVLSAELFASAAKSGKMELLAWLHGHGCPWDHNVFAYAADTGCEEQLEWLAGRGCPMGEDGEPYVWAARKGDLATLSCLQRLGCPLGFDSGSVFDVKEALELGEVNSTIAVERISGIVAKEMIKVFGRRRPAGLAQEDATWWNAECQQARDTMRERDAARRGGTGTQEAFLASRRAYHQAKRLARAAHDASTYRDFVSTCRTDPRTLWRALEEGERQRCPLADCALFREHFRTLLNAGAEQQGEAAAAAVDPSRIWLPELVQRYARSLSCNEVACALRLVNKATAAQFRGKQDRTVRLSLPAPHHAFVQRWSGLSSLTARSGSIANLEVLLSQEECACFGDEALCGAAGAGQLEVCRWLRRQGCSWDRWTLDEAAKGGHQDVCEWLLASGCPWSMEAAGKAARGGHVGLMDWLLGTGYDSHSEGLIEAAAAGCDLPTLQRLHSTHFTQQFDEYSTALVMAAAAGSLTADWRAKVEWLEGQGYPRTAMACAEAVGRPDWRGRLQWLQQRGYPLDGDVAMAATSVGVVDALQYVLEWGVTLDQHTATFAAIYPAMGGHLAVLQALHARGFDIAGAATAAAEEGHLPIVAWLVEALGAEKVLSAELFASAAESGNMELLVWLHDRGCPWDESVFSVAGNTGCEEQLEWLAARGCPMGDGEPYAWAARNGDLATLRCLQHLGCPLGPDSGGVFVEWLEGQGFPQSAEACAAAVRQPDWRGRLEWLQQRGYPLDGDVATAAARVGVVDALHYVLDSGVTLDQHAAKWAAISAAMGGHLAEDGEPYAWAAGEGDLATLSCLQRLGCTLGPESGGVFVRAILHSYGNEIGRSMLRLQRGLLWLVERIGTLVDWNAAERAVQSMAQQPERDKLLTWLRAQRAERV</sequence>
<dbReference type="Gene3D" id="1.25.40.20">
    <property type="entry name" value="Ankyrin repeat-containing domain"/>
    <property type="match status" value="4"/>
</dbReference>
<proteinExistence type="predicted"/>
<dbReference type="GO" id="GO:0005783">
    <property type="term" value="C:endoplasmic reticulum"/>
    <property type="evidence" value="ECO:0007669"/>
    <property type="project" value="TreeGrafter"/>
</dbReference>
<dbReference type="OrthoDB" id="6607893at2759"/>
<dbReference type="Proteomes" id="UP000236333">
    <property type="component" value="Unassembled WGS sequence"/>
</dbReference>
<dbReference type="SUPFAM" id="SSF48403">
    <property type="entry name" value="Ankyrin repeat"/>
    <property type="match status" value="3"/>
</dbReference>
<dbReference type="EMBL" id="PGGS01000051">
    <property type="protein sequence ID" value="PNH10598.1"/>
    <property type="molecule type" value="Genomic_DNA"/>
</dbReference>
<comment type="caution">
    <text evidence="2">The sequence shown here is derived from an EMBL/GenBank/DDBJ whole genome shotgun (WGS) entry which is preliminary data.</text>
</comment>
<dbReference type="GO" id="GO:0016020">
    <property type="term" value="C:membrane"/>
    <property type="evidence" value="ECO:0007669"/>
    <property type="project" value="TreeGrafter"/>
</dbReference>
<feature type="region of interest" description="Disordered" evidence="1">
    <location>
        <begin position="49"/>
        <end position="83"/>
    </location>
</feature>
<keyword evidence="3" id="KW-1185">Reference proteome</keyword>
<dbReference type="GO" id="GO:0071944">
    <property type="term" value="C:cell periphery"/>
    <property type="evidence" value="ECO:0007669"/>
    <property type="project" value="TreeGrafter"/>
</dbReference>
<feature type="region of interest" description="Disordered" evidence="1">
    <location>
        <begin position="98"/>
        <end position="126"/>
    </location>
</feature>
<evidence type="ECO:0000256" key="1">
    <source>
        <dbReference type="SAM" id="MobiDB-lite"/>
    </source>
</evidence>
<organism evidence="2 3">
    <name type="scientific">Tetrabaena socialis</name>
    <dbReference type="NCBI Taxonomy" id="47790"/>
    <lineage>
        <taxon>Eukaryota</taxon>
        <taxon>Viridiplantae</taxon>
        <taxon>Chlorophyta</taxon>
        <taxon>core chlorophytes</taxon>
        <taxon>Chlorophyceae</taxon>
        <taxon>CS clade</taxon>
        <taxon>Chlamydomonadales</taxon>
        <taxon>Tetrabaenaceae</taxon>
        <taxon>Tetrabaena</taxon>
    </lineage>
</organism>
<reference evidence="2 3" key="1">
    <citation type="journal article" date="2017" name="Mol. Biol. Evol.">
        <title>The 4-celled Tetrabaena socialis nuclear genome reveals the essential components for genetic control of cell number at the origin of multicellularity in the volvocine lineage.</title>
        <authorList>
            <person name="Featherston J."/>
            <person name="Arakaki Y."/>
            <person name="Hanschen E.R."/>
            <person name="Ferris P.J."/>
            <person name="Michod R.E."/>
            <person name="Olson B.J.S.C."/>
            <person name="Nozaki H."/>
            <person name="Durand P.M."/>
        </authorList>
    </citation>
    <scope>NUCLEOTIDE SEQUENCE [LARGE SCALE GENOMIC DNA]</scope>
    <source>
        <strain evidence="2 3">NIES-571</strain>
    </source>
</reference>
<evidence type="ECO:0000313" key="3">
    <source>
        <dbReference type="Proteomes" id="UP000236333"/>
    </source>
</evidence>
<dbReference type="GO" id="GO:0004620">
    <property type="term" value="F:phospholipase activity"/>
    <property type="evidence" value="ECO:0007669"/>
    <property type="project" value="TreeGrafter"/>
</dbReference>
<dbReference type="PANTHER" id="PTHR12393">
    <property type="entry name" value="SPHINGOMYELIN PHOSPHODIESTERASE RELATED"/>
    <property type="match status" value="1"/>
</dbReference>
<dbReference type="InterPro" id="IPR036770">
    <property type="entry name" value="Ankyrin_rpt-contain_sf"/>
</dbReference>
<dbReference type="GO" id="GO:0030149">
    <property type="term" value="P:sphingolipid catabolic process"/>
    <property type="evidence" value="ECO:0007669"/>
    <property type="project" value="TreeGrafter"/>
</dbReference>
<evidence type="ECO:0000313" key="2">
    <source>
        <dbReference type="EMBL" id="PNH10598.1"/>
    </source>
</evidence>